<evidence type="ECO:0000313" key="10">
    <source>
        <dbReference type="EMBL" id="QHT64207.1"/>
    </source>
</evidence>
<dbReference type="Gene3D" id="1.20.1280.290">
    <property type="match status" value="2"/>
</dbReference>
<keyword evidence="6" id="KW-0677">Repeat</keyword>
<feature type="transmembrane region" description="Helical" evidence="9">
    <location>
        <begin position="192"/>
        <end position="210"/>
    </location>
</feature>
<evidence type="ECO:0000256" key="7">
    <source>
        <dbReference type="ARBA" id="ARBA00022989"/>
    </source>
</evidence>
<dbReference type="PANTHER" id="PTHR10791">
    <property type="entry name" value="RAG1-ACTIVATING PROTEIN 1"/>
    <property type="match status" value="1"/>
</dbReference>
<feature type="transmembrane region" description="Helical" evidence="9">
    <location>
        <begin position="164"/>
        <end position="186"/>
    </location>
</feature>
<keyword evidence="7 9" id="KW-1133">Transmembrane helix</keyword>
<evidence type="ECO:0000256" key="2">
    <source>
        <dbReference type="ARBA" id="ARBA00007809"/>
    </source>
</evidence>
<evidence type="ECO:0000256" key="5">
    <source>
        <dbReference type="ARBA" id="ARBA00022692"/>
    </source>
</evidence>
<sequence length="237" mass="26408">MVDTGAVRTVIGVLGNVISFGLFVSPVPTMVTIVKAKSVQEFKSDPYVATLFNCMLWVFYGLPIVRPDTILVSTINGCGVCIELAYIIIFLLYSPASKKKRILISVFVEVIVFAILVFVTLKFLHTTKARSALIGILCIIFNVIMYASPLTVMRMVIQTKSVKYMPFLLSLANFCNGLVWLVYALLKFDPFIVIPNGLGAFFGVIQLALYGTYYRSTKWDEDDTRPGQKSEVELTNT</sequence>
<evidence type="ECO:0000256" key="3">
    <source>
        <dbReference type="ARBA" id="ARBA00022448"/>
    </source>
</evidence>
<evidence type="ECO:0000256" key="8">
    <source>
        <dbReference type="ARBA" id="ARBA00023136"/>
    </source>
</evidence>
<dbReference type="PANTHER" id="PTHR10791:SF159">
    <property type="entry name" value="BIDIRECTIONAL SUGAR TRANSPORTER SWEET5"/>
    <property type="match status" value="1"/>
</dbReference>
<comment type="similarity">
    <text evidence="2 9">Belongs to the SWEET sugar transporter family.</text>
</comment>
<dbReference type="GO" id="GO:0051119">
    <property type="term" value="F:sugar transmembrane transporter activity"/>
    <property type="evidence" value="ECO:0007669"/>
    <property type="project" value="InterPro"/>
</dbReference>
<feature type="transmembrane region" description="Helical" evidence="9">
    <location>
        <begin position="70"/>
        <end position="93"/>
    </location>
</feature>
<dbReference type="Pfam" id="PF03083">
    <property type="entry name" value="MtN3_slv"/>
    <property type="match status" value="2"/>
</dbReference>
<dbReference type="GO" id="GO:0005886">
    <property type="term" value="C:plasma membrane"/>
    <property type="evidence" value="ECO:0007669"/>
    <property type="project" value="UniProtKB-SubCell"/>
</dbReference>
<name>A0A6C0G8V7_LITCN</name>
<evidence type="ECO:0000256" key="1">
    <source>
        <dbReference type="ARBA" id="ARBA00004127"/>
    </source>
</evidence>
<dbReference type="FunFam" id="1.20.1280.290:FF:000001">
    <property type="entry name" value="Bidirectional sugar transporter SWEET"/>
    <property type="match status" value="1"/>
</dbReference>
<proteinExistence type="evidence at transcript level"/>
<evidence type="ECO:0000256" key="4">
    <source>
        <dbReference type="ARBA" id="ARBA00022597"/>
    </source>
</evidence>
<comment type="subcellular location">
    <subcellularLocation>
        <location evidence="9">Cell membrane</location>
        <topology evidence="9">Multi-pass membrane protein</topology>
    </subcellularLocation>
    <subcellularLocation>
        <location evidence="1">Endomembrane system</location>
        <topology evidence="1">Multi-pass membrane protein</topology>
    </subcellularLocation>
</comment>
<dbReference type="AlphaFoldDB" id="A0A6C0G8V7"/>
<feature type="transmembrane region" description="Helical" evidence="9">
    <location>
        <begin position="102"/>
        <end position="125"/>
    </location>
</feature>
<evidence type="ECO:0000256" key="6">
    <source>
        <dbReference type="ARBA" id="ARBA00022737"/>
    </source>
</evidence>
<organism evidence="10">
    <name type="scientific">Litchi chinensis</name>
    <name type="common">Lychee</name>
    <dbReference type="NCBI Taxonomy" id="151069"/>
    <lineage>
        <taxon>Eukaryota</taxon>
        <taxon>Viridiplantae</taxon>
        <taxon>Streptophyta</taxon>
        <taxon>Embryophyta</taxon>
        <taxon>Tracheophyta</taxon>
        <taxon>Spermatophyta</taxon>
        <taxon>Magnoliopsida</taxon>
        <taxon>eudicotyledons</taxon>
        <taxon>Gunneridae</taxon>
        <taxon>Pentapetalae</taxon>
        <taxon>rosids</taxon>
        <taxon>malvids</taxon>
        <taxon>Sapindales</taxon>
        <taxon>Sapindaceae</taxon>
        <taxon>Litchi</taxon>
    </lineage>
</organism>
<evidence type="ECO:0000256" key="9">
    <source>
        <dbReference type="RuleBase" id="RU910715"/>
    </source>
</evidence>
<keyword evidence="5 9" id="KW-0812">Transmembrane</keyword>
<comment type="function">
    <text evidence="9">Mediates both low-affinity uptake and efflux of sugar across the membrane.</text>
</comment>
<gene>
    <name evidence="10" type="primary">SWEET5</name>
</gene>
<dbReference type="EMBL" id="MN480576">
    <property type="protein sequence ID" value="QHT64207.1"/>
    <property type="molecule type" value="mRNA"/>
</dbReference>
<keyword evidence="4 9" id="KW-0762">Sugar transport</keyword>
<dbReference type="GO" id="GO:0051260">
    <property type="term" value="P:protein homooligomerization"/>
    <property type="evidence" value="ECO:0007669"/>
    <property type="project" value="UniProtKB-ARBA"/>
</dbReference>
<reference evidence="10" key="1">
    <citation type="journal article" date="2019" name="BMC Plant Biol.">
        <title>Genome-wide identification and expression analysis of SWEET gene family in Litchi chinensis reveal the involvement of LcSWEET2a/3b in early seed development.</title>
        <authorList>
            <person name="Xie H."/>
            <person name="Wang D."/>
            <person name="Qin Y."/>
            <person name="Ma A."/>
            <person name="Fu J."/>
            <person name="Qin Y."/>
            <person name="Hu G."/>
            <person name="Zhao J."/>
        </authorList>
    </citation>
    <scope>NUCLEOTIDE SEQUENCE</scope>
</reference>
<accession>A0A6C0G8V7</accession>
<feature type="transmembrane region" description="Helical" evidence="9">
    <location>
        <begin position="6"/>
        <end position="34"/>
    </location>
</feature>
<dbReference type="InterPro" id="IPR004316">
    <property type="entry name" value="SWEET_rpt"/>
</dbReference>
<protein>
    <recommendedName>
        <fullName evidence="9">Bidirectional sugar transporter SWEET</fullName>
    </recommendedName>
</protein>
<dbReference type="GO" id="GO:0012505">
    <property type="term" value="C:endomembrane system"/>
    <property type="evidence" value="ECO:0007669"/>
    <property type="project" value="UniProtKB-SubCell"/>
</dbReference>
<dbReference type="InterPro" id="IPR047664">
    <property type="entry name" value="SWEET"/>
</dbReference>
<keyword evidence="8 9" id="KW-0472">Membrane</keyword>
<keyword evidence="3 9" id="KW-0813">Transport</keyword>
<dbReference type="FunFam" id="1.20.1280.290:FF:000002">
    <property type="entry name" value="Bidirectional sugar transporter SWEET"/>
    <property type="match status" value="1"/>
</dbReference>
<feature type="transmembrane region" description="Helical" evidence="9">
    <location>
        <begin position="131"/>
        <end position="152"/>
    </location>
</feature>
<feature type="transmembrane region" description="Helical" evidence="9">
    <location>
        <begin position="46"/>
        <end position="64"/>
    </location>
</feature>